<feature type="compositionally biased region" description="Acidic residues" evidence="1">
    <location>
        <begin position="100"/>
        <end position="111"/>
    </location>
</feature>
<accession>A0ABX0XIS8</accession>
<keyword evidence="3" id="KW-1185">Reference proteome</keyword>
<sequence length="231" mass="24225">MTGLSKAIEPRPFASLSSGLLARKGQAKPAMRPQGFGGFGNMTMGHEDLGWNDMGYDTPAPSQAPVEQPSEQRMVPAERFNGAVPPPPPVLEQRQSLAEQFDEDGESEAEEPTTGSLLSVKPRARAAAVEAAASTPEPAAVDPVDVRPAIVEAEQPAGPAVTAEVAPAAATGRKAAFTLRLDQQRHLKLRLACAVDNRSAQQIVTAALDAYLNAIDALDDLAGRVPGRSTS</sequence>
<dbReference type="Proteomes" id="UP000734218">
    <property type="component" value="Unassembled WGS sequence"/>
</dbReference>
<reference evidence="2 3" key="1">
    <citation type="submission" date="2020-03" db="EMBL/GenBank/DDBJ databases">
        <title>Genomic Encyclopedia of Type Strains, Phase IV (KMG-IV): sequencing the most valuable type-strain genomes for metagenomic binning, comparative biology and taxonomic classification.</title>
        <authorList>
            <person name="Goeker M."/>
        </authorList>
    </citation>
    <scope>NUCLEOTIDE SEQUENCE [LARGE SCALE GENOMIC DNA]</scope>
    <source>
        <strain evidence="2 3">DSM 27651</strain>
    </source>
</reference>
<gene>
    <name evidence="2" type="ORF">GGR88_000710</name>
</gene>
<dbReference type="InterPro" id="IPR010985">
    <property type="entry name" value="Ribbon_hlx_hlx"/>
</dbReference>
<dbReference type="RefSeq" id="WP_167953082.1">
    <property type="nucleotide sequence ID" value="NZ_JAATJE010000001.1"/>
</dbReference>
<evidence type="ECO:0000313" key="2">
    <source>
        <dbReference type="EMBL" id="NJC33236.1"/>
    </source>
</evidence>
<protein>
    <submittedName>
        <fullName evidence="2">Uncharacterized protein</fullName>
    </submittedName>
</protein>
<proteinExistence type="predicted"/>
<comment type="caution">
    <text evidence="2">The sequence shown here is derived from an EMBL/GenBank/DDBJ whole genome shotgun (WGS) entry which is preliminary data.</text>
</comment>
<name>A0ABX0XIS8_9SPHN</name>
<evidence type="ECO:0000256" key="1">
    <source>
        <dbReference type="SAM" id="MobiDB-lite"/>
    </source>
</evidence>
<feature type="region of interest" description="Disordered" evidence="1">
    <location>
        <begin position="1"/>
        <end position="118"/>
    </location>
</feature>
<evidence type="ECO:0000313" key="3">
    <source>
        <dbReference type="Proteomes" id="UP000734218"/>
    </source>
</evidence>
<organism evidence="2 3">
    <name type="scientific">Sphingomonas jejuensis</name>
    <dbReference type="NCBI Taxonomy" id="904715"/>
    <lineage>
        <taxon>Bacteria</taxon>
        <taxon>Pseudomonadati</taxon>
        <taxon>Pseudomonadota</taxon>
        <taxon>Alphaproteobacteria</taxon>
        <taxon>Sphingomonadales</taxon>
        <taxon>Sphingomonadaceae</taxon>
        <taxon>Sphingomonas</taxon>
    </lineage>
</organism>
<dbReference type="SUPFAM" id="SSF47598">
    <property type="entry name" value="Ribbon-helix-helix"/>
    <property type="match status" value="1"/>
</dbReference>
<dbReference type="EMBL" id="JAATJE010000001">
    <property type="protein sequence ID" value="NJC33236.1"/>
    <property type="molecule type" value="Genomic_DNA"/>
</dbReference>